<reference evidence="4 5" key="1">
    <citation type="submission" date="2024-09" db="EMBL/GenBank/DDBJ databases">
        <authorList>
            <person name="Sun Q."/>
            <person name="Mori K."/>
        </authorList>
    </citation>
    <scope>NUCLEOTIDE SEQUENCE [LARGE SCALE GENOMIC DNA]</scope>
    <source>
        <strain evidence="4 5">CCM 7468</strain>
    </source>
</reference>
<dbReference type="PROSITE" id="PS50005">
    <property type="entry name" value="TPR"/>
    <property type="match status" value="1"/>
</dbReference>
<dbReference type="InterPro" id="IPR011990">
    <property type="entry name" value="TPR-like_helical_dom_sf"/>
</dbReference>
<dbReference type="InterPro" id="IPR005158">
    <property type="entry name" value="BTAD"/>
</dbReference>
<evidence type="ECO:0000313" key="4">
    <source>
        <dbReference type="EMBL" id="MFC0387516.1"/>
    </source>
</evidence>
<dbReference type="EMBL" id="JBHLVZ010000065">
    <property type="protein sequence ID" value="MFC0387516.1"/>
    <property type="molecule type" value="Genomic_DNA"/>
</dbReference>
<comment type="caution">
    <text evidence="4">The sequence shown here is derived from an EMBL/GenBank/DDBJ whole genome shotgun (WGS) entry which is preliminary data.</text>
</comment>
<dbReference type="Gene3D" id="1.10.10.10">
    <property type="entry name" value="Winged helix-like DNA-binding domain superfamily/Winged helix DNA-binding domain"/>
    <property type="match status" value="1"/>
</dbReference>
<protein>
    <recommendedName>
        <fullName evidence="3">Bacterial transcriptional activator domain-containing protein</fullName>
    </recommendedName>
</protein>
<dbReference type="Pfam" id="PF13181">
    <property type="entry name" value="TPR_8"/>
    <property type="match status" value="1"/>
</dbReference>
<dbReference type="InterPro" id="IPR051677">
    <property type="entry name" value="AfsR-DnrI-RedD_regulator"/>
</dbReference>
<evidence type="ECO:0000256" key="2">
    <source>
        <dbReference type="SAM" id="MobiDB-lite"/>
    </source>
</evidence>
<evidence type="ECO:0000259" key="3">
    <source>
        <dbReference type="SMART" id="SM01043"/>
    </source>
</evidence>
<proteinExistence type="predicted"/>
<dbReference type="SMART" id="SM00028">
    <property type="entry name" value="TPR"/>
    <property type="match status" value="3"/>
</dbReference>
<keyword evidence="5" id="KW-1185">Reference proteome</keyword>
<dbReference type="Gene3D" id="3.40.50.10610">
    <property type="entry name" value="ABC-type transport auxiliary lipoprotein component"/>
    <property type="match status" value="1"/>
</dbReference>
<feature type="domain" description="Bacterial transcriptional activator" evidence="3">
    <location>
        <begin position="109"/>
        <end position="247"/>
    </location>
</feature>
<name>A0ABV6IV87_9PROT</name>
<gene>
    <name evidence="4" type="ORF">ACFFIC_18480</name>
</gene>
<feature type="region of interest" description="Disordered" evidence="2">
    <location>
        <begin position="250"/>
        <end position="278"/>
    </location>
</feature>
<dbReference type="PANTHER" id="PTHR35807">
    <property type="entry name" value="TRANSCRIPTIONAL REGULATOR REDD-RELATED"/>
    <property type="match status" value="1"/>
</dbReference>
<dbReference type="Gene3D" id="1.25.40.10">
    <property type="entry name" value="Tetratricopeptide repeat domain"/>
    <property type="match status" value="1"/>
</dbReference>
<dbReference type="InterPro" id="IPR019734">
    <property type="entry name" value="TPR_rpt"/>
</dbReference>
<evidence type="ECO:0000256" key="1">
    <source>
        <dbReference type="PROSITE-ProRule" id="PRU00339"/>
    </source>
</evidence>
<dbReference type="RefSeq" id="WP_377053042.1">
    <property type="nucleotide sequence ID" value="NZ_JBHLVZ010000065.1"/>
</dbReference>
<dbReference type="InterPro" id="IPR036388">
    <property type="entry name" value="WH-like_DNA-bd_sf"/>
</dbReference>
<sequence length="675" mass="73769">MESDPPGRGESAPALEIRLLGPLTVLHAGVPLTLPASRKVRALLAYLALTPQPAQRGQLCELLWDVPNDPRGELRWCLSRIRSVLDEPGHHRVETRMDAVALDLAGCAVDAIEFDRAGREDFATLSIVRLRALANLVAGDFLEGLEIERQPIFNAWLIARRRHFRDLHAALLEQLAAQLADADASAILERWLRLAPFDLRPHEAVLNTLARRGRIREGEEHLAATLRLFAAEGLDAAPLRALWRSARSGGGHAGVDDPSAPRTAATPVPPPTSAEVTPVTARRASVAVMPFTDLTAGSTPGGRLGDALTYDVITRLAKLRSLFVIAQGTVFALRERGIASAEAGRTLGVDYVVGGSVQRRGKRLAVAIELTEARTARIVWAEVFDHSSDETFLALEEIGNRIVASIAGEIEAIERNHAVLKPPDSLDAWEAHHRGLWHMYRFNKPDNERARHFFETALRLDPTFSRAYAGLSFTHWQNAFQGWASREEEIERAYASAGQGLMADDRDPAAHWAMGRALWLRGRHDQSVEELGKAVELSPNFALGHYTLAFVHSLTGDPAVAVTAAEHSQRLSPFDPMLFGILGSRAMALLRLGQFGEAADASLKAAARPNAHAHILAIAAVSLALAERLDEARAHVAVIRRTLPSYRVDDLIAAMQPVPEGESLFREGARRIGLE</sequence>
<keyword evidence="1" id="KW-0802">TPR repeat</keyword>
<dbReference type="SUPFAM" id="SSF48452">
    <property type="entry name" value="TPR-like"/>
    <property type="match status" value="1"/>
</dbReference>
<dbReference type="SMART" id="SM01043">
    <property type="entry name" value="BTAD"/>
    <property type="match status" value="1"/>
</dbReference>
<accession>A0ABV6IV87</accession>
<feature type="repeat" description="TPR" evidence="1">
    <location>
        <begin position="508"/>
        <end position="541"/>
    </location>
</feature>
<organism evidence="4 5">
    <name type="scientific">Muricoccus vinaceus</name>
    <dbReference type="NCBI Taxonomy" id="424704"/>
    <lineage>
        <taxon>Bacteria</taxon>
        <taxon>Pseudomonadati</taxon>
        <taxon>Pseudomonadota</taxon>
        <taxon>Alphaproteobacteria</taxon>
        <taxon>Acetobacterales</taxon>
        <taxon>Roseomonadaceae</taxon>
        <taxon>Muricoccus</taxon>
    </lineage>
</organism>
<dbReference type="InterPro" id="IPR016032">
    <property type="entry name" value="Sig_transdc_resp-reg_C-effctor"/>
</dbReference>
<evidence type="ECO:0000313" key="5">
    <source>
        <dbReference type="Proteomes" id="UP001589789"/>
    </source>
</evidence>
<dbReference type="Proteomes" id="UP001589789">
    <property type="component" value="Unassembled WGS sequence"/>
</dbReference>
<dbReference type="SUPFAM" id="SSF46894">
    <property type="entry name" value="C-terminal effector domain of the bipartite response regulators"/>
    <property type="match status" value="1"/>
</dbReference>